<dbReference type="RefSeq" id="WP_101532078.1">
    <property type="nucleotide sequence ID" value="NZ_PKUQ01000001.1"/>
</dbReference>
<dbReference type="EMBL" id="PKUQ01000001">
    <property type="protein sequence ID" value="PLW78996.1"/>
    <property type="molecule type" value="Genomic_DNA"/>
</dbReference>
<evidence type="ECO:0000313" key="2">
    <source>
        <dbReference type="Proteomes" id="UP000234881"/>
    </source>
</evidence>
<sequence length="102" mass="11405">MFKSTANVTTTRASIYLQQLCKHFGHKVEVQFDPQSGKIKFPFGTCALSADDTALDMTVLADTQPDLTKTTRVIASHLERFAFRENPTIVWHPYPTSSIDTA</sequence>
<dbReference type="PIRSF" id="PIRSF028291">
    <property type="entry name" value="UCP028291"/>
    <property type="match status" value="1"/>
</dbReference>
<accession>A0A2N5XWW1</accession>
<dbReference type="OrthoDB" id="9806511at2"/>
<dbReference type="InterPro" id="IPR014543">
    <property type="entry name" value="UCP028291"/>
</dbReference>
<gene>
    <name evidence="1" type="ORF">C0081_01805</name>
</gene>
<protein>
    <submittedName>
        <fullName evidence="1">DUF2218 domain-containing protein</fullName>
    </submittedName>
</protein>
<name>A0A2N5XWW1_9HYPH</name>
<proteinExistence type="predicted"/>
<keyword evidence="2" id="KW-1185">Reference proteome</keyword>
<dbReference type="AlphaFoldDB" id="A0A2N5XWW1"/>
<dbReference type="Pfam" id="PF09981">
    <property type="entry name" value="DUF2218"/>
    <property type="match status" value="1"/>
</dbReference>
<reference evidence="1 2" key="1">
    <citation type="submission" date="2018-01" db="EMBL/GenBank/DDBJ databases">
        <title>The draft genome sequence of Cohaesibacter sp. H1304.</title>
        <authorList>
            <person name="Wang N.-N."/>
            <person name="Du Z.-J."/>
        </authorList>
    </citation>
    <scope>NUCLEOTIDE SEQUENCE [LARGE SCALE GENOMIC DNA]</scope>
    <source>
        <strain evidence="1 2">H1304</strain>
    </source>
</reference>
<comment type="caution">
    <text evidence="1">The sequence shown here is derived from an EMBL/GenBank/DDBJ whole genome shotgun (WGS) entry which is preliminary data.</text>
</comment>
<dbReference type="Gene3D" id="3.30.310.50">
    <property type="entry name" value="Alpha-D-phosphohexomutase, C-terminal domain"/>
    <property type="match status" value="1"/>
</dbReference>
<dbReference type="Proteomes" id="UP000234881">
    <property type="component" value="Unassembled WGS sequence"/>
</dbReference>
<organism evidence="1 2">
    <name type="scientific">Cohaesibacter celericrescens</name>
    <dbReference type="NCBI Taxonomy" id="2067669"/>
    <lineage>
        <taxon>Bacteria</taxon>
        <taxon>Pseudomonadati</taxon>
        <taxon>Pseudomonadota</taxon>
        <taxon>Alphaproteobacteria</taxon>
        <taxon>Hyphomicrobiales</taxon>
        <taxon>Cohaesibacteraceae</taxon>
    </lineage>
</organism>
<evidence type="ECO:0000313" key="1">
    <source>
        <dbReference type="EMBL" id="PLW78996.1"/>
    </source>
</evidence>